<keyword evidence="3" id="KW-1185">Reference proteome</keyword>
<name>A0A565BQ61_9BRAS</name>
<accession>A0A565BQ61</accession>
<dbReference type="EMBL" id="CABITT030000004">
    <property type="protein sequence ID" value="VVB03539.1"/>
    <property type="molecule type" value="Genomic_DNA"/>
</dbReference>
<evidence type="ECO:0000256" key="1">
    <source>
        <dbReference type="SAM" id="MobiDB-lite"/>
    </source>
</evidence>
<feature type="compositionally biased region" description="Polar residues" evidence="1">
    <location>
        <begin position="113"/>
        <end position="155"/>
    </location>
</feature>
<organism evidence="2 3">
    <name type="scientific">Arabis nemorensis</name>
    <dbReference type="NCBI Taxonomy" id="586526"/>
    <lineage>
        <taxon>Eukaryota</taxon>
        <taxon>Viridiplantae</taxon>
        <taxon>Streptophyta</taxon>
        <taxon>Embryophyta</taxon>
        <taxon>Tracheophyta</taxon>
        <taxon>Spermatophyta</taxon>
        <taxon>Magnoliopsida</taxon>
        <taxon>eudicotyledons</taxon>
        <taxon>Gunneridae</taxon>
        <taxon>Pentapetalae</taxon>
        <taxon>rosids</taxon>
        <taxon>malvids</taxon>
        <taxon>Brassicales</taxon>
        <taxon>Brassicaceae</taxon>
        <taxon>Arabideae</taxon>
        <taxon>Arabis</taxon>
    </lineage>
</organism>
<evidence type="ECO:0000313" key="2">
    <source>
        <dbReference type="EMBL" id="VVB03539.1"/>
    </source>
</evidence>
<proteinExistence type="predicted"/>
<evidence type="ECO:0000313" key="3">
    <source>
        <dbReference type="Proteomes" id="UP000489600"/>
    </source>
</evidence>
<sequence length="349" mass="39078">MLLPTHDEVTCPVLAPANHRSEKPLGINQQRILYRLEADKKRHDERKSSRNVAPRLSHIQASLSSQDLRLSLNDKRAPTPKRLDKGVWIPRTRRIYPPQRNHEDHPYHPSPSLGRSSSHQKQRMTQAQQEGSPSVNHWSPATWENGTTVGFQTPSHLRALPQGPQITLQRSLTSHTPSPSPPREGVSTPLDVVEDTNSNSRDRRTALERLSLPFNPELRNTTVGSSLDSERLQEVAIGLIDEDHRNHYFIPDVIQTEDTRIPISLRLGPAEPSNSNHKGKKKAGGRVIPLKPTTKETGSKVSKAVSNKRGNHSPLQGLQGHLRTTRSTGISSLCIHPRSGAHYNYHNYS</sequence>
<dbReference type="Proteomes" id="UP000489600">
    <property type="component" value="Unassembled WGS sequence"/>
</dbReference>
<protein>
    <submittedName>
        <fullName evidence="2">Uncharacterized protein</fullName>
    </submittedName>
</protein>
<reference evidence="2" key="1">
    <citation type="submission" date="2019-07" db="EMBL/GenBank/DDBJ databases">
        <authorList>
            <person name="Dittberner H."/>
        </authorList>
    </citation>
    <scope>NUCLEOTIDE SEQUENCE [LARGE SCALE GENOMIC DNA]</scope>
</reference>
<feature type="region of interest" description="Disordered" evidence="1">
    <location>
        <begin position="40"/>
        <end position="158"/>
    </location>
</feature>
<feature type="region of interest" description="Disordered" evidence="1">
    <location>
        <begin position="266"/>
        <end position="322"/>
    </location>
</feature>
<comment type="caution">
    <text evidence="2">The sequence shown here is derived from an EMBL/GenBank/DDBJ whole genome shotgun (WGS) entry which is preliminary data.</text>
</comment>
<feature type="region of interest" description="Disordered" evidence="1">
    <location>
        <begin position="170"/>
        <end position="203"/>
    </location>
</feature>
<feature type="compositionally biased region" description="Polar residues" evidence="1">
    <location>
        <begin position="59"/>
        <end position="68"/>
    </location>
</feature>
<feature type="compositionally biased region" description="Basic and acidic residues" evidence="1">
    <location>
        <begin position="72"/>
        <end position="85"/>
    </location>
</feature>
<dbReference type="AlphaFoldDB" id="A0A565BQ61"/>
<gene>
    <name evidence="2" type="ORF">ANE_LOCUS13983</name>
</gene>